<sequence length="1193" mass="131000">MGPLKENDYAADEVNLSCSLDMFEDHARVKKMLKDIPTIVPNGGTKCQPFGPLFIEEKPFEDLKTILDKYQAQPHLMDSHLEEMLTILFQYIIEAQNSSQEKPMETNETTSHDISCEGSTTSHTQAAKDDKKDFQDSAHAKETTVADQAFKYIYLLSKVRGYKSIVKKFPHEVSHLMPIICMLETYQTQDCEFYNIYVLLLWLSIVIYMPFSLDDFSAASTPCSAGTVLSPVKRILKIIDTELGSSQSSRDMAAFLVSRLVTRPDLKHNYLAEFVQHSTKVISESSMESRSSFKVLGHLRALGLIWKHGRRDELLPLSGPLLQSLLAGGTTRRTDSLVRKLALKLVQRIGLTFLPPRLAAWRYQRGKRSLAINVVSHPEAVVPVENSSCPNPEKEEDVSVAAEVEDIIDELLNGLKDHDTIVRYSCSKALTTNRYSCSKVLTTNRYSCSRRGLLLPSTLPEVVQVLQKAFVYDKLLGQNSVGSNVRDAACYLCWALARAYEPSTLAPYVQQLATGLLLVALFDREIPCRHAASAAFQEHVGRQGNFPHGIDILTRVDYFSVGIRATSYLELAPFVASFQEYSVALAEHLVEHKLSHWDVVVRQLAAKSLALVAQHCPEHCSAVLLPRLLTAATGAVLVARHGAILALGSLAAALSALAASRGLHLSSYLSAAVLQSMWRVSEELRERRLVQGAGGAYMRVALAEMMWHCCTAKLPVPRPTIHEWTTLLEESIVYEDEEVNLSGVKAIAALWSFSCEELASLLPIADKEGAAVNKEGAAVDKEGAAVDKEGAAVDKEGAAVNKEGLVLSPDTLQRYLQLLKSDREHCVQGWAAALGGLPRTVLEILSSIKSRGCVGQQELEALLTCFLTATEDYTTDRRGDVGAWVREAAVTAMQVCGGLGEGGGRHGHAGVWGPGVLEEDAGLSDSLVMSLRRSCQGCSDYHKLVAVCATMAEMLRLDTSSSRSLLNQLLLFLGYQTDLTLGYAYSLGGVSATLAQSSKDALEGHLMKSSPEDIKIFIRTLMEVLTEEPPVERLVLPVLRTLEHFIASSALLDQVLEEDAGLSDSLVMSLRRSCQGCSDYHKLVAVCATMAEMLRLDTSSSRSLLNQLLLFLGYQYPKVRSVTATSLVTALGEYGDDLVSRGVAPSQDALDQVLNVLEETLWMEASLAVVREQRNKCCLLLNLQPPAPKKKVN</sequence>
<dbReference type="KEGG" id="hazt:108682593"/>
<dbReference type="AlphaFoldDB" id="A0A8B7PPB2"/>
<dbReference type="Pfam" id="PF25767">
    <property type="entry name" value="ARM_TBCD_2nd"/>
    <property type="match status" value="2"/>
</dbReference>
<dbReference type="GO" id="GO:0005096">
    <property type="term" value="F:GTPase activator activity"/>
    <property type="evidence" value="ECO:0007669"/>
    <property type="project" value="InterPro"/>
</dbReference>
<dbReference type="PANTHER" id="PTHR12658">
    <property type="entry name" value="BETA-TUBULIN COFACTOR D"/>
    <property type="match status" value="1"/>
</dbReference>
<evidence type="ECO:0000256" key="2">
    <source>
        <dbReference type="ARBA" id="ARBA00015003"/>
    </source>
</evidence>
<feature type="compositionally biased region" description="Basic and acidic residues" evidence="4">
    <location>
        <begin position="102"/>
        <end position="115"/>
    </location>
</feature>
<name>A0A8B7PPB2_HYAAZ</name>
<dbReference type="CTD" id="6904"/>
<dbReference type="GO" id="GO:0048487">
    <property type="term" value="F:beta-tubulin binding"/>
    <property type="evidence" value="ECO:0007669"/>
    <property type="project" value="InterPro"/>
</dbReference>
<feature type="domain" description="Tubulin-folding cofactor D C-terminal" evidence="5">
    <location>
        <begin position="952"/>
        <end position="1082"/>
    </location>
</feature>
<feature type="domain" description="Tubulin-folding cofactor D ARM repeats" evidence="6">
    <location>
        <begin position="337"/>
        <end position="430"/>
    </location>
</feature>
<evidence type="ECO:0000256" key="4">
    <source>
        <dbReference type="SAM" id="MobiDB-lite"/>
    </source>
</evidence>
<dbReference type="GO" id="GO:0000226">
    <property type="term" value="P:microtubule cytoskeleton organization"/>
    <property type="evidence" value="ECO:0007669"/>
    <property type="project" value="TreeGrafter"/>
</dbReference>
<proteinExistence type="inferred from homology"/>
<evidence type="ECO:0000256" key="3">
    <source>
        <dbReference type="ARBA" id="ARBA00023186"/>
    </source>
</evidence>
<comment type="similarity">
    <text evidence="1">Belongs to the TBCD family.</text>
</comment>
<dbReference type="InterPro" id="IPR011989">
    <property type="entry name" value="ARM-like"/>
</dbReference>
<dbReference type="SUPFAM" id="SSF48371">
    <property type="entry name" value="ARM repeat"/>
    <property type="match status" value="1"/>
</dbReference>
<organism evidence="7 8">
    <name type="scientific">Hyalella azteca</name>
    <name type="common">Amphipod</name>
    <dbReference type="NCBI Taxonomy" id="294128"/>
    <lineage>
        <taxon>Eukaryota</taxon>
        <taxon>Metazoa</taxon>
        <taxon>Ecdysozoa</taxon>
        <taxon>Arthropoda</taxon>
        <taxon>Crustacea</taxon>
        <taxon>Multicrustacea</taxon>
        <taxon>Malacostraca</taxon>
        <taxon>Eumalacostraca</taxon>
        <taxon>Peracarida</taxon>
        <taxon>Amphipoda</taxon>
        <taxon>Senticaudata</taxon>
        <taxon>Talitrida</taxon>
        <taxon>Talitroidea</taxon>
        <taxon>Hyalellidae</taxon>
        <taxon>Hyalella</taxon>
    </lineage>
</organism>
<gene>
    <name evidence="8" type="primary">LOC108682593</name>
</gene>
<dbReference type="OrthoDB" id="6336275at2759"/>
<keyword evidence="3" id="KW-0143">Chaperone</keyword>
<feature type="domain" description="Tubulin-folding cofactor D ARM repeats" evidence="6">
    <location>
        <begin position="449"/>
        <end position="550"/>
    </location>
</feature>
<dbReference type="GeneID" id="108682593"/>
<dbReference type="Pfam" id="PF12612">
    <property type="entry name" value="TFCD_C"/>
    <property type="match status" value="1"/>
</dbReference>
<protein>
    <recommendedName>
        <fullName evidence="2">Tubulin-specific chaperone D</fullName>
    </recommendedName>
</protein>
<reference evidence="8" key="1">
    <citation type="submission" date="2025-08" db="UniProtKB">
        <authorList>
            <consortium name="RefSeq"/>
        </authorList>
    </citation>
    <scope>IDENTIFICATION</scope>
    <source>
        <tissue evidence="8">Whole organism</tissue>
    </source>
</reference>
<dbReference type="PANTHER" id="PTHR12658:SF0">
    <property type="entry name" value="TUBULIN-SPECIFIC CHAPERONE D"/>
    <property type="match status" value="1"/>
</dbReference>
<dbReference type="GO" id="GO:0070830">
    <property type="term" value="P:bicellular tight junction assembly"/>
    <property type="evidence" value="ECO:0007669"/>
    <property type="project" value="TreeGrafter"/>
</dbReference>
<evidence type="ECO:0000313" key="8">
    <source>
        <dbReference type="RefSeq" id="XP_018027276.2"/>
    </source>
</evidence>
<dbReference type="RefSeq" id="XP_018027276.2">
    <property type="nucleotide sequence ID" value="XM_018171787.2"/>
</dbReference>
<dbReference type="GO" id="GO:0007021">
    <property type="term" value="P:tubulin complex assembly"/>
    <property type="evidence" value="ECO:0007669"/>
    <property type="project" value="InterPro"/>
</dbReference>
<dbReference type="GO" id="GO:0007023">
    <property type="term" value="P:post-chaperonin tubulin folding pathway"/>
    <property type="evidence" value="ECO:0007669"/>
    <property type="project" value="InterPro"/>
</dbReference>
<dbReference type="InterPro" id="IPR033162">
    <property type="entry name" value="TBCD"/>
</dbReference>
<feature type="region of interest" description="Disordered" evidence="4">
    <location>
        <begin position="100"/>
        <end position="134"/>
    </location>
</feature>
<evidence type="ECO:0000259" key="6">
    <source>
        <dbReference type="Pfam" id="PF25767"/>
    </source>
</evidence>
<evidence type="ECO:0000259" key="5">
    <source>
        <dbReference type="Pfam" id="PF12612"/>
    </source>
</evidence>
<keyword evidence="7" id="KW-1185">Reference proteome</keyword>
<dbReference type="GO" id="GO:0016328">
    <property type="term" value="C:lateral plasma membrane"/>
    <property type="evidence" value="ECO:0007669"/>
    <property type="project" value="TreeGrafter"/>
</dbReference>
<dbReference type="InterPro" id="IPR058033">
    <property type="entry name" value="ARM_TBCD_2nd"/>
</dbReference>
<accession>A0A8B7PPB2</accession>
<evidence type="ECO:0000256" key="1">
    <source>
        <dbReference type="ARBA" id="ARBA00006853"/>
    </source>
</evidence>
<dbReference type="Proteomes" id="UP000694843">
    <property type="component" value="Unplaced"/>
</dbReference>
<dbReference type="GO" id="GO:0034333">
    <property type="term" value="P:adherens junction assembly"/>
    <property type="evidence" value="ECO:0007669"/>
    <property type="project" value="TreeGrafter"/>
</dbReference>
<dbReference type="InterPro" id="IPR016024">
    <property type="entry name" value="ARM-type_fold"/>
</dbReference>
<dbReference type="InterPro" id="IPR022577">
    <property type="entry name" value="TBCD_C"/>
</dbReference>
<feature type="compositionally biased region" description="Polar residues" evidence="4">
    <location>
        <begin position="116"/>
        <end position="125"/>
    </location>
</feature>
<evidence type="ECO:0000313" key="7">
    <source>
        <dbReference type="Proteomes" id="UP000694843"/>
    </source>
</evidence>
<dbReference type="Pfam" id="PF23579">
    <property type="entry name" value="ARM_TBCD"/>
    <property type="match status" value="2"/>
</dbReference>
<dbReference type="Gene3D" id="1.25.10.10">
    <property type="entry name" value="Leucine-rich Repeat Variant"/>
    <property type="match status" value="2"/>
</dbReference>
<dbReference type="OMA" id="CATMAEM"/>